<dbReference type="InterPro" id="IPR000551">
    <property type="entry name" value="MerR-type_HTH_dom"/>
</dbReference>
<protein>
    <submittedName>
        <fullName evidence="3">MerR family transcriptional regulator</fullName>
    </submittedName>
</protein>
<evidence type="ECO:0000313" key="3">
    <source>
        <dbReference type="EMBL" id="AWN22348.1"/>
    </source>
</evidence>
<dbReference type="PROSITE" id="PS50937">
    <property type="entry name" value="HTH_MERR_2"/>
    <property type="match status" value="1"/>
</dbReference>
<dbReference type="Gene3D" id="1.10.1660.10">
    <property type="match status" value="1"/>
</dbReference>
<dbReference type="OrthoDB" id="9773308at2"/>
<evidence type="ECO:0000259" key="2">
    <source>
        <dbReference type="PROSITE" id="PS50937"/>
    </source>
</evidence>
<dbReference type="InterPro" id="IPR047057">
    <property type="entry name" value="MerR_fam"/>
</dbReference>
<dbReference type="CDD" id="cd01107">
    <property type="entry name" value="HTH_BmrR"/>
    <property type="match status" value="1"/>
</dbReference>
<accession>A0A2Z3JKA3</accession>
<dbReference type="GO" id="GO:0003700">
    <property type="term" value="F:DNA-binding transcription factor activity"/>
    <property type="evidence" value="ECO:0007669"/>
    <property type="project" value="InterPro"/>
</dbReference>
<dbReference type="PROSITE" id="PS00552">
    <property type="entry name" value="HTH_MERR_1"/>
    <property type="match status" value="1"/>
</dbReference>
<dbReference type="InterPro" id="IPR011256">
    <property type="entry name" value="Reg_factor_effector_dom_sf"/>
</dbReference>
<feature type="domain" description="HTH merR-type" evidence="2">
    <location>
        <begin position="9"/>
        <end position="79"/>
    </location>
</feature>
<dbReference type="GO" id="GO:0003677">
    <property type="term" value="F:DNA binding"/>
    <property type="evidence" value="ECO:0007669"/>
    <property type="project" value="UniProtKB-KW"/>
</dbReference>
<organism evidence="3 4">
    <name type="scientific">Deinococcus irradiatisoli</name>
    <dbReference type="NCBI Taxonomy" id="2202254"/>
    <lineage>
        <taxon>Bacteria</taxon>
        <taxon>Thermotogati</taxon>
        <taxon>Deinococcota</taxon>
        <taxon>Deinococci</taxon>
        <taxon>Deinococcales</taxon>
        <taxon>Deinococcaceae</taxon>
        <taxon>Deinococcus</taxon>
    </lineage>
</organism>
<keyword evidence="4" id="KW-1185">Reference proteome</keyword>
<dbReference type="EMBL" id="CP029494">
    <property type="protein sequence ID" value="AWN22348.1"/>
    <property type="molecule type" value="Genomic_DNA"/>
</dbReference>
<dbReference type="Proteomes" id="UP000245368">
    <property type="component" value="Chromosome"/>
</dbReference>
<gene>
    <name evidence="3" type="ORF">DKM44_03100</name>
</gene>
<dbReference type="PANTHER" id="PTHR30204">
    <property type="entry name" value="REDOX-CYCLING DRUG-SENSING TRANSCRIPTIONAL ACTIVATOR SOXR"/>
    <property type="match status" value="1"/>
</dbReference>
<evidence type="ECO:0000256" key="1">
    <source>
        <dbReference type="ARBA" id="ARBA00023125"/>
    </source>
</evidence>
<sequence>MAEFSTRTTMTIGAFSRLSRLSLKALRLYDALGLLSPVQTDEHSGYRYYDPAQLARARQISLLRQLDVPLQGIAELLDAPSAERPARFRALWEGLEMAHRQRRALAEYLMTQVFPEQRSSSMTQPSTSPTFTAQQRFVPEQRVATLTRRVFVGELQAFFEDSARVPQLLRAQGAEPAGPMFALYHGEVNQDSDGPVEICFPYRGEAQAEGDVQLRSEPAHHEAYITLTKSEFEFPQILGAYDAAHAAATQLGECGQLSPREIYTADWPAAGPDDPVGDVAWPFVPRP</sequence>
<dbReference type="RefSeq" id="WP_109825339.1">
    <property type="nucleotide sequence ID" value="NZ_CP029494.1"/>
</dbReference>
<dbReference type="Gene3D" id="3.20.80.10">
    <property type="entry name" value="Regulatory factor, effector binding domain"/>
    <property type="match status" value="1"/>
</dbReference>
<dbReference type="KEGG" id="dez:DKM44_03100"/>
<name>A0A2Z3JKA3_9DEIO</name>
<dbReference type="SMART" id="SM00422">
    <property type="entry name" value="HTH_MERR"/>
    <property type="match status" value="1"/>
</dbReference>
<dbReference type="SUPFAM" id="SSF46955">
    <property type="entry name" value="Putative DNA-binding domain"/>
    <property type="match status" value="1"/>
</dbReference>
<evidence type="ECO:0000313" key="4">
    <source>
        <dbReference type="Proteomes" id="UP000245368"/>
    </source>
</evidence>
<proteinExistence type="predicted"/>
<dbReference type="AlphaFoldDB" id="A0A2Z3JKA3"/>
<reference evidence="3 4" key="1">
    <citation type="submission" date="2018-05" db="EMBL/GenBank/DDBJ databases">
        <title>Complete Genome Sequence of Deinococcus sp. strain 17bor-2.</title>
        <authorList>
            <person name="Srinivasan S."/>
        </authorList>
    </citation>
    <scope>NUCLEOTIDE SEQUENCE [LARGE SCALE GENOMIC DNA]</scope>
    <source>
        <strain evidence="3 4">17bor-2</strain>
    </source>
</reference>
<dbReference type="Pfam" id="PF13411">
    <property type="entry name" value="MerR_1"/>
    <property type="match status" value="1"/>
</dbReference>
<keyword evidence="1" id="KW-0238">DNA-binding</keyword>
<dbReference type="PANTHER" id="PTHR30204:SF97">
    <property type="entry name" value="MERR FAMILY REGULATORY PROTEIN"/>
    <property type="match status" value="1"/>
</dbReference>
<dbReference type="InterPro" id="IPR009061">
    <property type="entry name" value="DNA-bd_dom_put_sf"/>
</dbReference>